<reference evidence="4 5" key="1">
    <citation type="submission" date="2018-03" db="EMBL/GenBank/DDBJ databases">
        <authorList>
            <person name="Keele B.F."/>
        </authorList>
    </citation>
    <scope>NUCLEOTIDE SEQUENCE [LARGE SCALE GENOMIC DNA]</scope>
    <source>
        <strain evidence="4 5">CECT 8599</strain>
    </source>
</reference>
<dbReference type="SMART" id="SM00448">
    <property type="entry name" value="REC"/>
    <property type="match status" value="1"/>
</dbReference>
<dbReference type="SUPFAM" id="SSF52172">
    <property type="entry name" value="CheY-like"/>
    <property type="match status" value="1"/>
</dbReference>
<feature type="domain" description="Response regulatory" evidence="3">
    <location>
        <begin position="22"/>
        <end position="140"/>
    </location>
</feature>
<organism evidence="4 5">
    <name type="scientific">Ascidiaceihabitans donghaensis</name>
    <dbReference type="NCBI Taxonomy" id="1510460"/>
    <lineage>
        <taxon>Bacteria</taxon>
        <taxon>Pseudomonadati</taxon>
        <taxon>Pseudomonadota</taxon>
        <taxon>Alphaproteobacteria</taxon>
        <taxon>Rhodobacterales</taxon>
        <taxon>Paracoccaceae</taxon>
        <taxon>Ascidiaceihabitans</taxon>
    </lineage>
</organism>
<evidence type="ECO:0000313" key="4">
    <source>
        <dbReference type="EMBL" id="SPH22215.1"/>
    </source>
</evidence>
<dbReference type="Proteomes" id="UP000244880">
    <property type="component" value="Unassembled WGS sequence"/>
</dbReference>
<dbReference type="RefSeq" id="WP_181364498.1">
    <property type="nucleotide sequence ID" value="NZ_OMOR01000001.1"/>
</dbReference>
<dbReference type="AlphaFoldDB" id="A0A2R8BGM3"/>
<proteinExistence type="predicted"/>
<sequence>MLSSSYIETENDIVFGSANSASVLIIDDSEFDRKRIRRLFRDAGLNVFLDEVDTISNLQEMLNETSYDIVIIDYNLSEGTGIDAVTLLHSHPEHADTKAIMITGDDQSNVAVQAMKMGCEDYISKAQMTAERLKQAVVTSIRKRAAAQNSSAKMELMVQDLANDVLGDLSGILQPKLANMLRDLRALKRQLNQPDTNIPERLENIDRNCIEMWNALAKAPNLCAELKTDKKLH</sequence>
<dbReference type="Pfam" id="PF00072">
    <property type="entry name" value="Response_reg"/>
    <property type="match status" value="1"/>
</dbReference>
<dbReference type="Gene3D" id="3.40.50.2300">
    <property type="match status" value="1"/>
</dbReference>
<dbReference type="InterPro" id="IPR011006">
    <property type="entry name" value="CheY-like_superfamily"/>
</dbReference>
<evidence type="ECO:0000256" key="1">
    <source>
        <dbReference type="ARBA" id="ARBA00022553"/>
    </source>
</evidence>
<keyword evidence="5" id="KW-1185">Reference proteome</keyword>
<dbReference type="CDD" id="cd00156">
    <property type="entry name" value="REC"/>
    <property type="match status" value="1"/>
</dbReference>
<accession>A0A2R8BGM3</accession>
<dbReference type="InterPro" id="IPR001789">
    <property type="entry name" value="Sig_transdc_resp-reg_receiver"/>
</dbReference>
<gene>
    <name evidence="4" type="primary">regA_2</name>
    <name evidence="4" type="ORF">ASD8599_02961</name>
</gene>
<evidence type="ECO:0000313" key="5">
    <source>
        <dbReference type="Proteomes" id="UP000244880"/>
    </source>
</evidence>
<dbReference type="GO" id="GO:0000160">
    <property type="term" value="P:phosphorelay signal transduction system"/>
    <property type="evidence" value="ECO:0007669"/>
    <property type="project" value="InterPro"/>
</dbReference>
<name>A0A2R8BGM3_9RHOB</name>
<dbReference type="InterPro" id="IPR050595">
    <property type="entry name" value="Bact_response_regulator"/>
</dbReference>
<evidence type="ECO:0000259" key="3">
    <source>
        <dbReference type="PROSITE" id="PS50110"/>
    </source>
</evidence>
<dbReference type="PANTHER" id="PTHR44591">
    <property type="entry name" value="STRESS RESPONSE REGULATOR PROTEIN 1"/>
    <property type="match status" value="1"/>
</dbReference>
<keyword evidence="1 2" id="KW-0597">Phosphoprotein</keyword>
<dbReference type="PANTHER" id="PTHR44591:SF3">
    <property type="entry name" value="RESPONSE REGULATORY DOMAIN-CONTAINING PROTEIN"/>
    <property type="match status" value="1"/>
</dbReference>
<dbReference type="EMBL" id="OMOR01000001">
    <property type="protein sequence ID" value="SPH22215.1"/>
    <property type="molecule type" value="Genomic_DNA"/>
</dbReference>
<dbReference type="PROSITE" id="PS50110">
    <property type="entry name" value="RESPONSE_REGULATORY"/>
    <property type="match status" value="1"/>
</dbReference>
<protein>
    <submittedName>
        <fullName evidence="4">Photosynthetic apparatus regulatory protein RegA</fullName>
    </submittedName>
</protein>
<feature type="modified residue" description="4-aspartylphosphate" evidence="2">
    <location>
        <position position="73"/>
    </location>
</feature>
<evidence type="ECO:0000256" key="2">
    <source>
        <dbReference type="PROSITE-ProRule" id="PRU00169"/>
    </source>
</evidence>